<proteinExistence type="predicted"/>
<sequence length="18" mass="1903">MLAPLPPAYKAKGLAPQH</sequence>
<reference evidence="1" key="1">
    <citation type="submission" date="2014-11" db="EMBL/GenBank/DDBJ databases">
        <authorList>
            <person name="Amaro Gonzalez C."/>
        </authorList>
    </citation>
    <scope>NUCLEOTIDE SEQUENCE</scope>
</reference>
<evidence type="ECO:0000313" key="1">
    <source>
        <dbReference type="EMBL" id="JAH20442.1"/>
    </source>
</evidence>
<name>A0A0E9QVG9_ANGAN</name>
<dbReference type="EMBL" id="GBXM01088135">
    <property type="protein sequence ID" value="JAH20442.1"/>
    <property type="molecule type" value="Transcribed_RNA"/>
</dbReference>
<protein>
    <submittedName>
        <fullName evidence="1">Uncharacterized protein</fullName>
    </submittedName>
</protein>
<reference evidence="1" key="2">
    <citation type="journal article" date="2015" name="Fish Shellfish Immunol.">
        <title>Early steps in the European eel (Anguilla anguilla)-Vibrio vulnificus interaction in the gills: Role of the RtxA13 toxin.</title>
        <authorList>
            <person name="Callol A."/>
            <person name="Pajuelo D."/>
            <person name="Ebbesson L."/>
            <person name="Teles M."/>
            <person name="MacKenzie S."/>
            <person name="Amaro C."/>
        </authorList>
    </citation>
    <scope>NUCLEOTIDE SEQUENCE</scope>
</reference>
<organism evidence="1">
    <name type="scientific">Anguilla anguilla</name>
    <name type="common">European freshwater eel</name>
    <name type="synonym">Muraena anguilla</name>
    <dbReference type="NCBI Taxonomy" id="7936"/>
    <lineage>
        <taxon>Eukaryota</taxon>
        <taxon>Metazoa</taxon>
        <taxon>Chordata</taxon>
        <taxon>Craniata</taxon>
        <taxon>Vertebrata</taxon>
        <taxon>Euteleostomi</taxon>
        <taxon>Actinopterygii</taxon>
        <taxon>Neopterygii</taxon>
        <taxon>Teleostei</taxon>
        <taxon>Anguilliformes</taxon>
        <taxon>Anguillidae</taxon>
        <taxon>Anguilla</taxon>
    </lineage>
</organism>
<dbReference type="AlphaFoldDB" id="A0A0E9QVG9"/>
<accession>A0A0E9QVG9</accession>